<reference evidence="1" key="1">
    <citation type="submission" date="2020-01" db="EMBL/GenBank/DDBJ databases">
        <title>Genome Sequencing of Three Apophysomyces-Like Fungal Strains Confirms a Novel Fungal Genus in the Mucoromycota with divergent Burkholderia-like Endosymbiotic Bacteria.</title>
        <authorList>
            <person name="Stajich J.E."/>
            <person name="Macias A.M."/>
            <person name="Carter-House D."/>
            <person name="Lovett B."/>
            <person name="Kasson L.R."/>
            <person name="Berry K."/>
            <person name="Grigoriev I."/>
            <person name="Chang Y."/>
            <person name="Spatafora J."/>
            <person name="Kasson M.T."/>
        </authorList>
    </citation>
    <scope>NUCLEOTIDE SEQUENCE</scope>
    <source>
        <strain evidence="1">NRRL A-21654</strain>
    </source>
</reference>
<gene>
    <name evidence="1" type="ORF">EC973_004316</name>
</gene>
<sequence>MSYWSFDMDLEEDAHRLPPSFCAGRHRIEYELSARLTLGSFAEKVKLGYLLVPSILTLNNKEREQEEHQPLVKKNRGSYFGVCCPIQVIRWTDRKELGGGWEHYRGSRVDHISYKVSLPSWISENEDHFTFICGLYPHRLEANVTRLQILLEQIERYPIEPCKIHEDLHLEVDVMRTRIIKINETERVIDRTIDSLDDLKISVLMGKKHSMAPEVHTISLEIKHQLRLVVHFGDARTERPMSLSFPIKVGHIRKSSYTPNHSVLPTSLSSNIN</sequence>
<protein>
    <submittedName>
        <fullName evidence="1">Uncharacterized protein</fullName>
    </submittedName>
</protein>
<keyword evidence="2" id="KW-1185">Reference proteome</keyword>
<comment type="caution">
    <text evidence="1">The sequence shown here is derived from an EMBL/GenBank/DDBJ whole genome shotgun (WGS) entry which is preliminary data.</text>
</comment>
<evidence type="ECO:0000313" key="1">
    <source>
        <dbReference type="EMBL" id="KAF7721666.1"/>
    </source>
</evidence>
<proteinExistence type="predicted"/>
<dbReference type="EMBL" id="JABAYA010000244">
    <property type="protein sequence ID" value="KAF7721666.1"/>
    <property type="molecule type" value="Genomic_DNA"/>
</dbReference>
<accession>A0A8H7BLF0</accession>
<name>A0A8H7BLF0_9FUNG</name>
<evidence type="ECO:0000313" key="2">
    <source>
        <dbReference type="Proteomes" id="UP000605846"/>
    </source>
</evidence>
<dbReference type="OrthoDB" id="2277683at2759"/>
<dbReference type="AlphaFoldDB" id="A0A8H7BLF0"/>
<dbReference type="Proteomes" id="UP000605846">
    <property type="component" value="Unassembled WGS sequence"/>
</dbReference>
<organism evidence="1 2">
    <name type="scientific">Apophysomyces ossiformis</name>
    <dbReference type="NCBI Taxonomy" id="679940"/>
    <lineage>
        <taxon>Eukaryota</taxon>
        <taxon>Fungi</taxon>
        <taxon>Fungi incertae sedis</taxon>
        <taxon>Mucoromycota</taxon>
        <taxon>Mucoromycotina</taxon>
        <taxon>Mucoromycetes</taxon>
        <taxon>Mucorales</taxon>
        <taxon>Mucorineae</taxon>
        <taxon>Mucoraceae</taxon>
        <taxon>Apophysomyces</taxon>
    </lineage>
</organism>